<accession>A0A8B9A076</accession>
<organism evidence="2 3">
    <name type="scientific">Phoenix dactylifera</name>
    <name type="common">Date palm</name>
    <dbReference type="NCBI Taxonomy" id="42345"/>
    <lineage>
        <taxon>Eukaryota</taxon>
        <taxon>Viridiplantae</taxon>
        <taxon>Streptophyta</taxon>
        <taxon>Embryophyta</taxon>
        <taxon>Tracheophyta</taxon>
        <taxon>Spermatophyta</taxon>
        <taxon>Magnoliopsida</taxon>
        <taxon>Liliopsida</taxon>
        <taxon>Arecaceae</taxon>
        <taxon>Coryphoideae</taxon>
        <taxon>Phoeniceae</taxon>
        <taxon>Phoenix</taxon>
    </lineage>
</organism>
<protein>
    <submittedName>
        <fullName evidence="3">Uncharacterized protein LOC120110111</fullName>
    </submittedName>
</protein>
<dbReference type="AlphaFoldDB" id="A0A8B9A076"/>
<evidence type="ECO:0000313" key="2">
    <source>
        <dbReference type="Proteomes" id="UP000228380"/>
    </source>
</evidence>
<reference evidence="3" key="2">
    <citation type="submission" date="2025-08" db="UniProtKB">
        <authorList>
            <consortium name="RefSeq"/>
        </authorList>
    </citation>
    <scope>IDENTIFICATION</scope>
    <source>
        <tissue evidence="3">Young leaves</tissue>
    </source>
</reference>
<dbReference type="GeneID" id="120110111"/>
<feature type="domain" description="Reverse transcriptase zinc-binding" evidence="1">
    <location>
        <begin position="114"/>
        <end position="181"/>
    </location>
</feature>
<evidence type="ECO:0000259" key="1">
    <source>
        <dbReference type="Pfam" id="PF13966"/>
    </source>
</evidence>
<sequence>MVLAHSRWLIGDGRSIDVLADPWVDAVPLRLWPTTLCAEAGEGLRVSDLLRPGGAEWDSDRLGQLFGEHLVERVWSIPLPGSEGPDVRVWSTTSRASIGVGDVTRLIQPGSQSGLDCGWVWRFGLHQRVALFLWKVAWARLPTCSELCRRGMGLSPLCPDCGVDESVDHVLFHCAWARGVWRLTGIPEDTWRSREFYLEEVRLWAGSTQMRGLAIRASCTAYQIWLARNARVFCQHRLSLRFVMERAYAQATEIIQAEPAHRPLIARDIWGSHSASAAPHRIVQTAVYEDEIKLLMDTIVL</sequence>
<dbReference type="Pfam" id="PF13966">
    <property type="entry name" value="zf-RVT"/>
    <property type="match status" value="1"/>
</dbReference>
<keyword evidence="2" id="KW-1185">Reference proteome</keyword>
<dbReference type="Proteomes" id="UP000228380">
    <property type="component" value="Chromosome 3"/>
</dbReference>
<dbReference type="RefSeq" id="XP_038979976.1">
    <property type="nucleotide sequence ID" value="XM_039124048.1"/>
</dbReference>
<evidence type="ECO:0000313" key="3">
    <source>
        <dbReference type="RefSeq" id="XP_038979976.1"/>
    </source>
</evidence>
<dbReference type="OrthoDB" id="685164at2759"/>
<reference evidence="2" key="1">
    <citation type="journal article" date="2019" name="Nat. Commun.">
        <title>Genome-wide association mapping of date palm fruit traits.</title>
        <authorList>
            <person name="Hazzouri K.M."/>
            <person name="Gros-Balthazard M."/>
            <person name="Flowers J.M."/>
            <person name="Copetti D."/>
            <person name="Lemansour A."/>
            <person name="Lebrun M."/>
            <person name="Masmoudi K."/>
            <person name="Ferrand S."/>
            <person name="Dhar M.I."/>
            <person name="Fresquez Z.A."/>
            <person name="Rosas U."/>
            <person name="Zhang J."/>
            <person name="Talag J."/>
            <person name="Lee S."/>
            <person name="Kudrna D."/>
            <person name="Powell R.F."/>
            <person name="Leitch I.J."/>
            <person name="Krueger R.R."/>
            <person name="Wing R.A."/>
            <person name="Amiri K.M.A."/>
            <person name="Purugganan M.D."/>
        </authorList>
    </citation>
    <scope>NUCLEOTIDE SEQUENCE [LARGE SCALE GENOMIC DNA]</scope>
    <source>
        <strain evidence="2">cv. Khalas</strain>
    </source>
</reference>
<gene>
    <name evidence="3" type="primary">LOC120110111</name>
</gene>
<proteinExistence type="predicted"/>
<name>A0A8B9A076_PHODC</name>
<dbReference type="KEGG" id="pda:120110111"/>
<dbReference type="InterPro" id="IPR026960">
    <property type="entry name" value="RVT-Znf"/>
</dbReference>